<sequence>MIPSIIHYCWFGEKPIPSEYQQNINSWKEFFPKYEIKEWNENNYDVHCIPFSSEAYKVQKFAYVSDYARLKILYEHGGIYFDTDVEVIKNIDDILANGAWMGIEKHTSTPKNDDMVNIGIGFATEPYHPIIKEVMSFYENTHYIFPDGHMEQLPIVPIVTKILQKHGMPSKVNKPINIKGITIYPWDYFCPIEFMSNKLEITKNTRTIHHYSATWMSPKDKFMMWKGHFFRTNILGRGLKTIISILKNKVNNFR</sequence>
<evidence type="ECO:0000313" key="3">
    <source>
        <dbReference type="EMBL" id="RGW98081.1"/>
    </source>
</evidence>
<keyword evidence="1 3" id="KW-0808">Transferase</keyword>
<dbReference type="EMBL" id="QRTW01000008">
    <property type="protein sequence ID" value="RGR14873.1"/>
    <property type="molecule type" value="Genomic_DNA"/>
</dbReference>
<dbReference type="InterPro" id="IPR029044">
    <property type="entry name" value="Nucleotide-diphossugar_trans"/>
</dbReference>
<comment type="caution">
    <text evidence="3">The sequence shown here is derived from an EMBL/GenBank/DDBJ whole genome shotgun (WGS) entry which is preliminary data.</text>
</comment>
<dbReference type="GO" id="GO:0051999">
    <property type="term" value="P:mannosyl-inositol phosphorylceramide biosynthetic process"/>
    <property type="evidence" value="ECO:0007669"/>
    <property type="project" value="TreeGrafter"/>
</dbReference>
<dbReference type="InterPro" id="IPR007577">
    <property type="entry name" value="GlycoTrfase_DXD_sugar-bd_CS"/>
</dbReference>
<dbReference type="InterPro" id="IPR051706">
    <property type="entry name" value="Glycosyltransferase_domain"/>
</dbReference>
<evidence type="ECO:0000313" key="5">
    <source>
        <dbReference type="Proteomes" id="UP000284777"/>
    </source>
</evidence>
<dbReference type="RefSeq" id="WP_117901996.1">
    <property type="nucleotide sequence ID" value="NZ_JADNPL010000008.1"/>
</dbReference>
<evidence type="ECO:0000313" key="2">
    <source>
        <dbReference type="EMBL" id="RGR14873.1"/>
    </source>
</evidence>
<dbReference type="Proteomes" id="UP000283310">
    <property type="component" value="Unassembled WGS sequence"/>
</dbReference>
<dbReference type="PANTHER" id="PTHR32385:SF15">
    <property type="entry name" value="INOSITOL PHOSPHOCERAMIDE MANNOSYLTRANSFERASE 1"/>
    <property type="match status" value="1"/>
</dbReference>
<evidence type="ECO:0000256" key="1">
    <source>
        <dbReference type="ARBA" id="ARBA00022679"/>
    </source>
</evidence>
<name>A0A413E3E5_BACSE</name>
<dbReference type="GO" id="GO:0000030">
    <property type="term" value="F:mannosyltransferase activity"/>
    <property type="evidence" value="ECO:0007669"/>
    <property type="project" value="TreeGrafter"/>
</dbReference>
<reference evidence="4 5" key="1">
    <citation type="submission" date="2018-08" db="EMBL/GenBank/DDBJ databases">
        <title>A genome reference for cultivated species of the human gut microbiota.</title>
        <authorList>
            <person name="Zou Y."/>
            <person name="Xue W."/>
            <person name="Luo G."/>
        </authorList>
    </citation>
    <scope>NUCLEOTIDE SEQUENCE [LARGE SCALE GENOMIC DNA]</scope>
    <source>
        <strain evidence="3 5">AF05-4</strain>
        <strain evidence="2 4">AF26-20BH</strain>
    </source>
</reference>
<organism evidence="3 5">
    <name type="scientific">Bacteroides stercoris</name>
    <dbReference type="NCBI Taxonomy" id="46506"/>
    <lineage>
        <taxon>Bacteria</taxon>
        <taxon>Pseudomonadati</taxon>
        <taxon>Bacteroidota</taxon>
        <taxon>Bacteroidia</taxon>
        <taxon>Bacteroidales</taxon>
        <taxon>Bacteroidaceae</taxon>
        <taxon>Bacteroides</taxon>
    </lineage>
</organism>
<dbReference type="AlphaFoldDB" id="A0A413E3E5"/>
<gene>
    <name evidence="3" type="ORF">DWV41_06550</name>
    <name evidence="2" type="ORF">DWY65_06475</name>
</gene>
<proteinExistence type="predicted"/>
<dbReference type="GO" id="GO:0016020">
    <property type="term" value="C:membrane"/>
    <property type="evidence" value="ECO:0007669"/>
    <property type="project" value="GOC"/>
</dbReference>
<accession>A0A413E3E5</accession>
<dbReference type="EMBL" id="QSBD01000007">
    <property type="protein sequence ID" value="RGW98081.1"/>
    <property type="molecule type" value="Genomic_DNA"/>
</dbReference>
<dbReference type="Proteomes" id="UP000284777">
    <property type="component" value="Unassembled WGS sequence"/>
</dbReference>
<dbReference type="SUPFAM" id="SSF53448">
    <property type="entry name" value="Nucleotide-diphospho-sugar transferases"/>
    <property type="match status" value="1"/>
</dbReference>
<evidence type="ECO:0000313" key="4">
    <source>
        <dbReference type="Proteomes" id="UP000283310"/>
    </source>
</evidence>
<dbReference type="Gene3D" id="3.90.550.20">
    <property type="match status" value="1"/>
</dbReference>
<protein>
    <submittedName>
        <fullName evidence="3">Glycosyl transferase</fullName>
    </submittedName>
</protein>
<dbReference type="PANTHER" id="PTHR32385">
    <property type="entry name" value="MANNOSYL PHOSPHORYLINOSITOL CERAMIDE SYNTHASE"/>
    <property type="match status" value="1"/>
</dbReference>
<dbReference type="Pfam" id="PF04488">
    <property type="entry name" value="Gly_transf_sug"/>
    <property type="match status" value="1"/>
</dbReference>